<dbReference type="EMBL" id="SNRY01001924">
    <property type="protein sequence ID" value="KAA6327819.1"/>
    <property type="molecule type" value="Genomic_DNA"/>
</dbReference>
<proteinExistence type="predicted"/>
<protein>
    <submittedName>
        <fullName evidence="1">Uncharacterized protein</fullName>
    </submittedName>
</protein>
<dbReference type="AlphaFoldDB" id="A0A5J4R2A5"/>
<comment type="caution">
    <text evidence="1">The sequence shown here is derived from an EMBL/GenBank/DDBJ whole genome shotgun (WGS) entry which is preliminary data.</text>
</comment>
<gene>
    <name evidence="1" type="ORF">EZS27_023223</name>
</gene>
<reference evidence="1" key="1">
    <citation type="submission" date="2019-03" db="EMBL/GenBank/DDBJ databases">
        <title>Single cell metagenomics reveals metabolic interactions within the superorganism composed of flagellate Streblomastix strix and complex community of Bacteroidetes bacteria on its surface.</title>
        <authorList>
            <person name="Treitli S.C."/>
            <person name="Kolisko M."/>
            <person name="Husnik F."/>
            <person name="Keeling P."/>
            <person name="Hampl V."/>
        </authorList>
    </citation>
    <scope>NUCLEOTIDE SEQUENCE</scope>
    <source>
        <strain evidence="1">STM</strain>
    </source>
</reference>
<name>A0A5J4R2A5_9ZZZZ</name>
<organism evidence="1">
    <name type="scientific">termite gut metagenome</name>
    <dbReference type="NCBI Taxonomy" id="433724"/>
    <lineage>
        <taxon>unclassified sequences</taxon>
        <taxon>metagenomes</taxon>
        <taxon>organismal metagenomes</taxon>
    </lineage>
</organism>
<evidence type="ECO:0000313" key="1">
    <source>
        <dbReference type="EMBL" id="KAA6327819.1"/>
    </source>
</evidence>
<sequence length="114" mass="13343">MKKSVWLTYDLGVQGDYKSLYAWLDDHQAVECGDGVSFFQYEYNEKKPFKEQLREDLKSKVKFESGNRIYLVRQESEEEGKKKIKGSFLIGKRKANPWEGYGEKTDNTEEVGDE</sequence>
<accession>A0A5J4R2A5</accession>